<proteinExistence type="predicted"/>
<evidence type="ECO:0000313" key="1">
    <source>
        <dbReference type="EMBL" id="CAH0520610.1"/>
    </source>
</evidence>
<comment type="caution">
    <text evidence="1">The sequence shown here is derived from an EMBL/GenBank/DDBJ whole genome shotgun (WGS) entry which is preliminary data.</text>
</comment>
<accession>A0ABN8D5A9</accession>
<keyword evidence="2" id="KW-1185">Reference proteome</keyword>
<reference evidence="1 2" key="1">
    <citation type="submission" date="2021-11" db="EMBL/GenBank/DDBJ databases">
        <authorList>
            <person name="Islam A."/>
            <person name="Islam S."/>
            <person name="Flora M.S."/>
            <person name="Rahman M."/>
            <person name="Ziaur R.M."/>
            <person name="Epstein J.H."/>
            <person name="Hassan M."/>
            <person name="Klassen M."/>
            <person name="Woodard K."/>
            <person name="Webb A."/>
            <person name="Webby R.J."/>
            <person name="El Zowalaty M.E."/>
        </authorList>
    </citation>
    <scope>NUCLEOTIDE SEQUENCE [LARGE SCALE GENOMIC DNA]</scope>
    <source>
        <strain evidence="1">Pbs1</strain>
    </source>
</reference>
<dbReference type="Proteomes" id="UP001158986">
    <property type="component" value="Unassembled WGS sequence"/>
</dbReference>
<evidence type="ECO:0000313" key="2">
    <source>
        <dbReference type="Proteomes" id="UP001158986"/>
    </source>
</evidence>
<dbReference type="EMBL" id="CAKLCB010000367">
    <property type="protein sequence ID" value="CAH0520610.1"/>
    <property type="molecule type" value="Genomic_DNA"/>
</dbReference>
<protein>
    <submittedName>
        <fullName evidence="1">Uncharacterized protein</fullName>
    </submittedName>
</protein>
<gene>
    <name evidence="1" type="ORF">PBS001_LOCUS7082</name>
</gene>
<organism evidence="1 2">
    <name type="scientific">Peronospora belbahrii</name>
    <dbReference type="NCBI Taxonomy" id="622444"/>
    <lineage>
        <taxon>Eukaryota</taxon>
        <taxon>Sar</taxon>
        <taxon>Stramenopiles</taxon>
        <taxon>Oomycota</taxon>
        <taxon>Peronosporomycetes</taxon>
        <taxon>Peronosporales</taxon>
        <taxon>Peronosporaceae</taxon>
        <taxon>Peronospora</taxon>
    </lineage>
</organism>
<sequence>MLRGINDFSMQNRQYVPTCPDAYSLVTDDNRQDTRRSYRMKVEQILHNYEPDMKRKDAQLLEIYAGIEHELVVCYRAGKGSFCVALYDNNESVLPRALSPGSLQLSVIGTYLQAKLESRRSGATRDTK</sequence>
<name>A0ABN8D5A9_9STRA</name>